<feature type="binding site" evidence="9">
    <location>
        <position position="212"/>
    </location>
    <ligand>
        <name>Fe(2+)</name>
        <dbReference type="ChEBI" id="CHEBI:29033"/>
    </ligand>
</feature>
<dbReference type="RefSeq" id="WP_150862909.1">
    <property type="nucleotide sequence ID" value="NZ_VYXP01000002.1"/>
</dbReference>
<comment type="caution">
    <text evidence="11">The sequence shown here is derived from an EMBL/GenBank/DDBJ whole genome shotgun (WGS) entry which is preliminary data.</text>
</comment>
<evidence type="ECO:0000256" key="7">
    <source>
        <dbReference type="ARBA" id="ARBA00023244"/>
    </source>
</evidence>
<keyword evidence="3 9" id="KW-0479">Metal-binding</keyword>
<dbReference type="NCBIfam" id="TIGR00109">
    <property type="entry name" value="hemH"/>
    <property type="match status" value="1"/>
</dbReference>
<dbReference type="GO" id="GO:0005737">
    <property type="term" value="C:cytoplasm"/>
    <property type="evidence" value="ECO:0007669"/>
    <property type="project" value="UniProtKB-SubCell"/>
</dbReference>
<comment type="similarity">
    <text evidence="1 9 10">Belongs to the ferrochelatase family.</text>
</comment>
<dbReference type="GO" id="GO:0004325">
    <property type="term" value="F:ferrochelatase activity"/>
    <property type="evidence" value="ECO:0007669"/>
    <property type="project" value="UniProtKB-UniRule"/>
</dbReference>
<dbReference type="CDD" id="cd03411">
    <property type="entry name" value="Ferrochelatase_N"/>
    <property type="match status" value="1"/>
</dbReference>
<sequence length="352" mass="39516">MSDQPRPTGHPDIRHGKVGVLLVNLGTPDGCDTASVRRYLREFLSDPRVVERPRWLWYPVLYGIILTFRPKRSAEAYAKVWDRERDESPLRTYSRDQAARLGERLAGLDEVEVDWAMRYGNPAIEARLLVLREKGCDRVVVVPLYPQYSATTTASVCDEVFRVLSAMRWMPAVRVAPPWHDAPVYIDALARSLEAGLAALDFEPQKVVASYHGIPKRYFDAGDPYYCHCMKTSRLLEARLGWPGGRLVTAFQSTFGPEEWLTPATDETVKGWAANGTDRVAIFNPGFVADCIETLEEIDIALREDFFAAGGRAFAHVPCLNASDEGMDVIETIVRRELCGWTHTDASHTLSS</sequence>
<dbReference type="InterPro" id="IPR019772">
    <property type="entry name" value="Ferrochelatase_AS"/>
</dbReference>
<dbReference type="PANTHER" id="PTHR11108:SF1">
    <property type="entry name" value="FERROCHELATASE, MITOCHONDRIAL"/>
    <property type="match status" value="1"/>
</dbReference>
<evidence type="ECO:0000256" key="2">
    <source>
        <dbReference type="ARBA" id="ARBA00022490"/>
    </source>
</evidence>
<evidence type="ECO:0000256" key="6">
    <source>
        <dbReference type="ARBA" id="ARBA00023239"/>
    </source>
</evidence>
<evidence type="ECO:0000256" key="3">
    <source>
        <dbReference type="ARBA" id="ARBA00022723"/>
    </source>
</evidence>
<feature type="binding site" evidence="9">
    <location>
        <position position="293"/>
    </location>
    <ligand>
        <name>Fe(2+)</name>
        <dbReference type="ChEBI" id="CHEBI:29033"/>
    </ligand>
</feature>
<dbReference type="Pfam" id="PF00762">
    <property type="entry name" value="Ferrochelatase"/>
    <property type="match status" value="1"/>
</dbReference>
<protein>
    <recommendedName>
        <fullName evidence="9 10">Ferrochelatase</fullName>
        <ecNumber evidence="9 10">4.98.1.1</ecNumber>
    </recommendedName>
    <alternativeName>
        <fullName evidence="9">Heme synthase</fullName>
    </alternativeName>
    <alternativeName>
        <fullName evidence="9">Protoheme ferro-lyase</fullName>
    </alternativeName>
</protein>
<dbReference type="FunFam" id="3.40.50.1400:FF:000002">
    <property type="entry name" value="Ferrochelatase"/>
    <property type="match status" value="1"/>
</dbReference>
<keyword evidence="6 9" id="KW-0456">Lyase</keyword>
<keyword evidence="4 9" id="KW-0408">Iron</keyword>
<evidence type="ECO:0000313" key="11">
    <source>
        <dbReference type="EMBL" id="KAA9133350.1"/>
    </source>
</evidence>
<comment type="catalytic activity">
    <reaction evidence="8">
        <text>Fe-coproporphyrin III + 2 H(+) = coproporphyrin III + Fe(2+)</text>
        <dbReference type="Rhea" id="RHEA:49572"/>
        <dbReference type="ChEBI" id="CHEBI:15378"/>
        <dbReference type="ChEBI" id="CHEBI:29033"/>
        <dbReference type="ChEBI" id="CHEBI:68438"/>
        <dbReference type="ChEBI" id="CHEBI:131725"/>
        <dbReference type="EC" id="4.99.1.9"/>
    </reaction>
    <physiologicalReaction direction="right-to-left" evidence="8">
        <dbReference type="Rhea" id="RHEA:49574"/>
    </physiologicalReaction>
</comment>
<evidence type="ECO:0000256" key="4">
    <source>
        <dbReference type="ARBA" id="ARBA00023004"/>
    </source>
</evidence>
<evidence type="ECO:0000256" key="5">
    <source>
        <dbReference type="ARBA" id="ARBA00023133"/>
    </source>
</evidence>
<comment type="subcellular location">
    <subcellularLocation>
        <location evidence="9 10">Cytoplasm</location>
    </subcellularLocation>
</comment>
<dbReference type="SUPFAM" id="SSF53800">
    <property type="entry name" value="Chelatase"/>
    <property type="match status" value="1"/>
</dbReference>
<organism evidence="11 12">
    <name type="scientific">Marinihelvus fidelis</name>
    <dbReference type="NCBI Taxonomy" id="2613842"/>
    <lineage>
        <taxon>Bacteria</taxon>
        <taxon>Pseudomonadati</taxon>
        <taxon>Pseudomonadota</taxon>
        <taxon>Gammaproteobacteria</taxon>
        <taxon>Chromatiales</taxon>
        <taxon>Wenzhouxiangellaceae</taxon>
        <taxon>Marinihelvus</taxon>
    </lineage>
</organism>
<dbReference type="UniPathway" id="UPA00252">
    <property type="reaction ID" value="UER00325"/>
</dbReference>
<reference evidence="11 12" key="1">
    <citation type="submission" date="2019-09" db="EMBL/GenBank/DDBJ databases">
        <title>Wenzhouxiangella sp. Genome sequencing and assembly.</title>
        <authorList>
            <person name="Zhang R."/>
        </authorList>
    </citation>
    <scope>NUCLEOTIDE SEQUENCE [LARGE SCALE GENOMIC DNA]</scope>
    <source>
        <strain evidence="11 12">W260</strain>
    </source>
</reference>
<evidence type="ECO:0000313" key="12">
    <source>
        <dbReference type="Proteomes" id="UP000325372"/>
    </source>
</evidence>
<keyword evidence="2 9" id="KW-0963">Cytoplasm</keyword>
<proteinExistence type="inferred from homology"/>
<comment type="catalytic activity">
    <reaction evidence="9 10">
        <text>heme b + 2 H(+) = protoporphyrin IX + Fe(2+)</text>
        <dbReference type="Rhea" id="RHEA:22584"/>
        <dbReference type="ChEBI" id="CHEBI:15378"/>
        <dbReference type="ChEBI" id="CHEBI:29033"/>
        <dbReference type="ChEBI" id="CHEBI:57306"/>
        <dbReference type="ChEBI" id="CHEBI:60344"/>
        <dbReference type="EC" id="4.98.1.1"/>
    </reaction>
</comment>
<dbReference type="EC" id="4.98.1.1" evidence="9 10"/>
<evidence type="ECO:0000256" key="10">
    <source>
        <dbReference type="RuleBase" id="RU000607"/>
    </source>
</evidence>
<dbReference type="GO" id="GO:0006783">
    <property type="term" value="P:heme biosynthetic process"/>
    <property type="evidence" value="ECO:0007669"/>
    <property type="project" value="UniProtKB-UniRule"/>
</dbReference>
<dbReference type="GO" id="GO:0046872">
    <property type="term" value="F:metal ion binding"/>
    <property type="evidence" value="ECO:0007669"/>
    <property type="project" value="UniProtKB-KW"/>
</dbReference>
<accession>A0A5N0TED8</accession>
<dbReference type="InterPro" id="IPR033659">
    <property type="entry name" value="Ferrochelatase_N"/>
</dbReference>
<evidence type="ECO:0000256" key="9">
    <source>
        <dbReference type="HAMAP-Rule" id="MF_00323"/>
    </source>
</evidence>
<keyword evidence="7 9" id="KW-0627">Porphyrin biosynthesis</keyword>
<comment type="function">
    <text evidence="9 10">Catalyzes the ferrous insertion into protoporphyrin IX.</text>
</comment>
<dbReference type="PROSITE" id="PS00534">
    <property type="entry name" value="FERROCHELATASE"/>
    <property type="match status" value="1"/>
</dbReference>
<dbReference type="CDD" id="cd00419">
    <property type="entry name" value="Ferrochelatase_C"/>
    <property type="match status" value="1"/>
</dbReference>
<dbReference type="AlphaFoldDB" id="A0A5N0TED8"/>
<keyword evidence="5 9" id="KW-0350">Heme biosynthesis</keyword>
<gene>
    <name evidence="9" type="primary">hemH</name>
    <name evidence="11" type="ORF">F3N42_03080</name>
</gene>
<dbReference type="Gene3D" id="3.40.50.1400">
    <property type="match status" value="2"/>
</dbReference>
<name>A0A5N0TED8_9GAMM</name>
<keyword evidence="12" id="KW-1185">Reference proteome</keyword>
<evidence type="ECO:0000256" key="1">
    <source>
        <dbReference type="ARBA" id="ARBA00007718"/>
    </source>
</evidence>
<dbReference type="InterPro" id="IPR033644">
    <property type="entry name" value="Ferrochelatase_C"/>
</dbReference>
<dbReference type="EMBL" id="VYXP01000002">
    <property type="protein sequence ID" value="KAA9133350.1"/>
    <property type="molecule type" value="Genomic_DNA"/>
</dbReference>
<evidence type="ECO:0000256" key="8">
    <source>
        <dbReference type="ARBA" id="ARBA00024536"/>
    </source>
</evidence>
<dbReference type="HAMAP" id="MF_00323">
    <property type="entry name" value="Ferrochelatase"/>
    <property type="match status" value="1"/>
</dbReference>
<comment type="pathway">
    <text evidence="9 10">Porphyrin-containing compound metabolism; protoheme biosynthesis; protoheme from protoporphyrin-IX: step 1/1.</text>
</comment>
<dbReference type="Proteomes" id="UP000325372">
    <property type="component" value="Unassembled WGS sequence"/>
</dbReference>
<dbReference type="InterPro" id="IPR001015">
    <property type="entry name" value="Ferrochelatase"/>
</dbReference>
<dbReference type="PANTHER" id="PTHR11108">
    <property type="entry name" value="FERROCHELATASE"/>
    <property type="match status" value="1"/>
</dbReference>